<gene>
    <name evidence="2" type="ORF">D9758_004535</name>
</gene>
<protein>
    <recommendedName>
        <fullName evidence="1">Peptidase S33 tripeptidyl aminopeptidase-like C-terminal domain-containing protein</fullName>
    </recommendedName>
</protein>
<feature type="domain" description="Peptidase S33 tripeptidyl aminopeptidase-like C-terminal" evidence="1">
    <location>
        <begin position="188"/>
        <end position="295"/>
    </location>
</feature>
<dbReference type="EMBL" id="JAACJM010000002">
    <property type="protein sequence ID" value="KAF5374252.1"/>
    <property type="molecule type" value="Genomic_DNA"/>
</dbReference>
<name>A0A8H5H0A4_9AGAR</name>
<proteinExistence type="predicted"/>
<dbReference type="Proteomes" id="UP000559256">
    <property type="component" value="Unassembled WGS sequence"/>
</dbReference>
<keyword evidence="3" id="KW-1185">Reference proteome</keyword>
<organism evidence="2 3">
    <name type="scientific">Tetrapyrgos nigripes</name>
    <dbReference type="NCBI Taxonomy" id="182062"/>
    <lineage>
        <taxon>Eukaryota</taxon>
        <taxon>Fungi</taxon>
        <taxon>Dikarya</taxon>
        <taxon>Basidiomycota</taxon>
        <taxon>Agaricomycotina</taxon>
        <taxon>Agaricomycetes</taxon>
        <taxon>Agaricomycetidae</taxon>
        <taxon>Agaricales</taxon>
        <taxon>Marasmiineae</taxon>
        <taxon>Marasmiaceae</taxon>
        <taxon>Tetrapyrgos</taxon>
    </lineage>
</organism>
<evidence type="ECO:0000259" key="1">
    <source>
        <dbReference type="Pfam" id="PF08386"/>
    </source>
</evidence>
<evidence type="ECO:0000313" key="3">
    <source>
        <dbReference type="Proteomes" id="UP000559256"/>
    </source>
</evidence>
<dbReference type="AlphaFoldDB" id="A0A8H5H0A4"/>
<sequence length="349" mass="38714">MFPDKVERLVIDAVVDSEDYYNTAWDTSLRDTSKVLQYFFNACSNAGPSKCAFYAETPSKVEKNLNDLYDSLKRRPLPIKTPRSYGLLDYARLRETIFNSLFSPWASFSRLAEGLAALASDGNGTILFMMQEKEPSKCSCGGDPDPYLFGSFHESPYTAIFCNDGTPIPGTFEDTIQYYEKALKLSEWSSVWAGIRTSCSGWKHTSSMHFRGTQRNFNMFLLNKLVLTGPITGNTADPVTPLSSARKMAKAFPGSVVLQQDSTGHASISAPSTCTQSHVKAYFINGTLPQTDTVCEVIGDPFTHEEKLDELLATPESTSFQTPGHQIAISETRSDEFELLKAVFRQLGD</sequence>
<dbReference type="Pfam" id="PF08386">
    <property type="entry name" value="Abhydrolase_4"/>
    <property type="match status" value="1"/>
</dbReference>
<comment type="caution">
    <text evidence="2">The sequence shown here is derived from an EMBL/GenBank/DDBJ whole genome shotgun (WGS) entry which is preliminary data.</text>
</comment>
<accession>A0A8H5H0A4</accession>
<dbReference type="OrthoDB" id="425534at2759"/>
<dbReference type="InterPro" id="IPR013595">
    <property type="entry name" value="Pept_S33_TAP-like_C"/>
</dbReference>
<evidence type="ECO:0000313" key="2">
    <source>
        <dbReference type="EMBL" id="KAF5374252.1"/>
    </source>
</evidence>
<reference evidence="2 3" key="1">
    <citation type="journal article" date="2020" name="ISME J.">
        <title>Uncovering the hidden diversity of litter-decomposition mechanisms in mushroom-forming fungi.</title>
        <authorList>
            <person name="Floudas D."/>
            <person name="Bentzer J."/>
            <person name="Ahren D."/>
            <person name="Johansson T."/>
            <person name="Persson P."/>
            <person name="Tunlid A."/>
        </authorList>
    </citation>
    <scope>NUCLEOTIDE SEQUENCE [LARGE SCALE GENOMIC DNA]</scope>
    <source>
        <strain evidence="2 3">CBS 291.85</strain>
    </source>
</reference>